<keyword evidence="1" id="KW-0285">Flavoprotein</keyword>
<dbReference type="RefSeq" id="WP_058853559.1">
    <property type="nucleotide sequence ID" value="NZ_BMMH01000007.1"/>
</dbReference>
<dbReference type="InterPro" id="IPR036661">
    <property type="entry name" value="Luciferase-like_sf"/>
</dbReference>
<dbReference type="Pfam" id="PF00296">
    <property type="entry name" value="Bac_luciferase"/>
    <property type="match status" value="1"/>
</dbReference>
<keyword evidence="3" id="KW-0560">Oxidoreductase</keyword>
<evidence type="ECO:0000256" key="1">
    <source>
        <dbReference type="ARBA" id="ARBA00022630"/>
    </source>
</evidence>
<organism evidence="6 7">
    <name type="scientific">Nocardia jinanensis</name>
    <dbReference type="NCBI Taxonomy" id="382504"/>
    <lineage>
        <taxon>Bacteria</taxon>
        <taxon>Bacillati</taxon>
        <taxon>Actinomycetota</taxon>
        <taxon>Actinomycetes</taxon>
        <taxon>Mycobacteriales</taxon>
        <taxon>Nocardiaceae</taxon>
        <taxon>Nocardia</taxon>
    </lineage>
</organism>
<proteinExistence type="predicted"/>
<dbReference type="AlphaFoldDB" id="A0A917RQB4"/>
<dbReference type="Proteomes" id="UP000638263">
    <property type="component" value="Unassembled WGS sequence"/>
</dbReference>
<evidence type="ECO:0000256" key="2">
    <source>
        <dbReference type="ARBA" id="ARBA00022643"/>
    </source>
</evidence>
<evidence type="ECO:0000256" key="3">
    <source>
        <dbReference type="ARBA" id="ARBA00023002"/>
    </source>
</evidence>
<dbReference type="EMBL" id="BMMH01000007">
    <property type="protein sequence ID" value="GGL18912.1"/>
    <property type="molecule type" value="Genomic_DNA"/>
</dbReference>
<dbReference type="NCBIfam" id="TIGR03619">
    <property type="entry name" value="F420_Rv2161c"/>
    <property type="match status" value="1"/>
</dbReference>
<keyword evidence="4" id="KW-0503">Monooxygenase</keyword>
<keyword evidence="7" id="KW-1185">Reference proteome</keyword>
<keyword evidence="2" id="KW-0288">FMN</keyword>
<sequence>MKFAVSYSTAHFEFDPDRLAAYARHAEACGFEGLYLPEHLVLYPGATLHNFEVPPDLPFADPLETLAFVAAVTDRLLLGTGVLLLPYRHPVVLAKQLATIDNLSKGRMRLLSVGLGTLAAEAAATGVDFRTRGRRTDEAIDVLRLLWAGGADGVSYHGEFFEFDDLVQFPKPFGATTLPIHIGGSSAAAARRAGLRGDGYFAGGALLPDERAAQWELVRSTAAEAGRDPDRLEYTRWSGLDMTEERLAAFAAQGVTRVVVSATATDPAEQQDELSEFAQRFLSGGS</sequence>
<dbReference type="SUPFAM" id="SSF51679">
    <property type="entry name" value="Bacterial luciferase-like"/>
    <property type="match status" value="1"/>
</dbReference>
<evidence type="ECO:0000313" key="6">
    <source>
        <dbReference type="EMBL" id="GGL18912.1"/>
    </source>
</evidence>
<reference evidence="6" key="2">
    <citation type="submission" date="2020-09" db="EMBL/GenBank/DDBJ databases">
        <authorList>
            <person name="Sun Q."/>
            <person name="Zhou Y."/>
        </authorList>
    </citation>
    <scope>NUCLEOTIDE SEQUENCE</scope>
    <source>
        <strain evidence="6">CGMCC 4.3508</strain>
    </source>
</reference>
<comment type="caution">
    <text evidence="6">The sequence shown here is derived from an EMBL/GenBank/DDBJ whole genome shotgun (WGS) entry which is preliminary data.</text>
</comment>
<dbReference type="InterPro" id="IPR011251">
    <property type="entry name" value="Luciferase-like_dom"/>
</dbReference>
<dbReference type="InterPro" id="IPR019921">
    <property type="entry name" value="Lucif-like_OxRdtase_Rv2161c"/>
</dbReference>
<dbReference type="Gene3D" id="3.20.20.30">
    <property type="entry name" value="Luciferase-like domain"/>
    <property type="match status" value="1"/>
</dbReference>
<dbReference type="InterPro" id="IPR050172">
    <property type="entry name" value="SsuD_RutA_monooxygenase"/>
</dbReference>
<evidence type="ECO:0000259" key="5">
    <source>
        <dbReference type="Pfam" id="PF00296"/>
    </source>
</evidence>
<protein>
    <submittedName>
        <fullName evidence="6">LLM class F420-dependent oxidoreductase</fullName>
    </submittedName>
</protein>
<dbReference type="GO" id="GO:0046306">
    <property type="term" value="P:alkanesulfonate catabolic process"/>
    <property type="evidence" value="ECO:0007669"/>
    <property type="project" value="TreeGrafter"/>
</dbReference>
<dbReference type="GO" id="GO:0008726">
    <property type="term" value="F:alkanesulfonate monooxygenase activity"/>
    <property type="evidence" value="ECO:0007669"/>
    <property type="project" value="TreeGrafter"/>
</dbReference>
<reference evidence="6" key="1">
    <citation type="journal article" date="2014" name="Int. J. Syst. Evol. Microbiol.">
        <title>Complete genome sequence of Corynebacterium casei LMG S-19264T (=DSM 44701T), isolated from a smear-ripened cheese.</title>
        <authorList>
            <consortium name="US DOE Joint Genome Institute (JGI-PGF)"/>
            <person name="Walter F."/>
            <person name="Albersmeier A."/>
            <person name="Kalinowski J."/>
            <person name="Ruckert C."/>
        </authorList>
    </citation>
    <scope>NUCLEOTIDE SEQUENCE</scope>
    <source>
        <strain evidence="6">CGMCC 4.3508</strain>
    </source>
</reference>
<dbReference type="PANTHER" id="PTHR42847:SF4">
    <property type="entry name" value="ALKANESULFONATE MONOOXYGENASE-RELATED"/>
    <property type="match status" value="1"/>
</dbReference>
<dbReference type="PANTHER" id="PTHR42847">
    <property type="entry name" value="ALKANESULFONATE MONOOXYGENASE"/>
    <property type="match status" value="1"/>
</dbReference>
<gene>
    <name evidence="6" type="primary">ssuD</name>
    <name evidence="6" type="ORF">GCM10011588_36840</name>
</gene>
<name>A0A917RQB4_9NOCA</name>
<accession>A0A917RQB4</accession>
<evidence type="ECO:0000313" key="7">
    <source>
        <dbReference type="Proteomes" id="UP000638263"/>
    </source>
</evidence>
<evidence type="ECO:0000256" key="4">
    <source>
        <dbReference type="ARBA" id="ARBA00023033"/>
    </source>
</evidence>
<feature type="domain" description="Luciferase-like" evidence="5">
    <location>
        <begin position="11"/>
        <end position="234"/>
    </location>
</feature>